<dbReference type="AlphaFoldDB" id="A0AAV6TFB3"/>
<accession>A0AAV6TFB3</accession>
<sequence length="104" mass="10999">MFDLRSDEITPEFRHITKRRKRNRTGIPLVTASETGRSPAPNPPLGKGWGNVAFSSARAGDGLCSKSALTGSVDQSGCEAHSCSVLSDAISLDRVLGSATLLGW</sequence>
<evidence type="ECO:0000313" key="2">
    <source>
        <dbReference type="EMBL" id="KAG8170489.1"/>
    </source>
</evidence>
<keyword evidence="3" id="KW-1185">Reference proteome</keyword>
<name>A0AAV6TFB3_9ARAC</name>
<feature type="region of interest" description="Disordered" evidence="1">
    <location>
        <begin position="14"/>
        <end position="49"/>
    </location>
</feature>
<protein>
    <submittedName>
        <fullName evidence="2">Uncharacterized protein</fullName>
    </submittedName>
</protein>
<proteinExistence type="predicted"/>
<comment type="caution">
    <text evidence="2">The sequence shown here is derived from an EMBL/GenBank/DDBJ whole genome shotgun (WGS) entry which is preliminary data.</text>
</comment>
<dbReference type="Proteomes" id="UP000827092">
    <property type="component" value="Unassembled WGS sequence"/>
</dbReference>
<evidence type="ECO:0000256" key="1">
    <source>
        <dbReference type="SAM" id="MobiDB-lite"/>
    </source>
</evidence>
<reference evidence="2 3" key="1">
    <citation type="journal article" date="2022" name="Nat. Ecol. Evol.">
        <title>A masculinizing supergene underlies an exaggerated male reproductive morph in a spider.</title>
        <authorList>
            <person name="Hendrickx F."/>
            <person name="De Corte Z."/>
            <person name="Sonet G."/>
            <person name="Van Belleghem S.M."/>
            <person name="Kostlbacher S."/>
            <person name="Vangestel C."/>
        </authorList>
    </citation>
    <scope>NUCLEOTIDE SEQUENCE [LARGE SCALE GENOMIC DNA]</scope>
    <source>
        <strain evidence="2">W744_W776</strain>
    </source>
</reference>
<evidence type="ECO:0000313" key="3">
    <source>
        <dbReference type="Proteomes" id="UP000827092"/>
    </source>
</evidence>
<gene>
    <name evidence="2" type="ORF">JTE90_022596</name>
</gene>
<organism evidence="2 3">
    <name type="scientific">Oedothorax gibbosus</name>
    <dbReference type="NCBI Taxonomy" id="931172"/>
    <lineage>
        <taxon>Eukaryota</taxon>
        <taxon>Metazoa</taxon>
        <taxon>Ecdysozoa</taxon>
        <taxon>Arthropoda</taxon>
        <taxon>Chelicerata</taxon>
        <taxon>Arachnida</taxon>
        <taxon>Araneae</taxon>
        <taxon>Araneomorphae</taxon>
        <taxon>Entelegynae</taxon>
        <taxon>Araneoidea</taxon>
        <taxon>Linyphiidae</taxon>
        <taxon>Erigoninae</taxon>
        <taxon>Oedothorax</taxon>
    </lineage>
</organism>
<dbReference type="EMBL" id="JAFNEN010005372">
    <property type="protein sequence ID" value="KAG8170489.1"/>
    <property type="molecule type" value="Genomic_DNA"/>
</dbReference>